<feature type="non-terminal residue" evidence="1">
    <location>
        <position position="272"/>
    </location>
</feature>
<gene>
    <name evidence="1" type="ORF">GYA55_08965</name>
</gene>
<proteinExistence type="predicted"/>
<accession>A0A7X9ILS0</accession>
<evidence type="ECO:0000313" key="2">
    <source>
        <dbReference type="Proteomes" id="UP000524246"/>
    </source>
</evidence>
<dbReference type="EMBL" id="JAAZON010000400">
    <property type="protein sequence ID" value="NMC63285.1"/>
    <property type="molecule type" value="Genomic_DNA"/>
</dbReference>
<protein>
    <submittedName>
        <fullName evidence="1">Uncharacterized protein</fullName>
    </submittedName>
</protein>
<comment type="caution">
    <text evidence="1">The sequence shown here is derived from an EMBL/GenBank/DDBJ whole genome shotgun (WGS) entry which is preliminary data.</text>
</comment>
<dbReference type="Proteomes" id="UP000524246">
    <property type="component" value="Unassembled WGS sequence"/>
</dbReference>
<organism evidence="1 2">
    <name type="scientific">SAR324 cluster bacterium</name>
    <dbReference type="NCBI Taxonomy" id="2024889"/>
    <lineage>
        <taxon>Bacteria</taxon>
        <taxon>Deltaproteobacteria</taxon>
        <taxon>SAR324 cluster</taxon>
    </lineage>
</organism>
<evidence type="ECO:0000313" key="1">
    <source>
        <dbReference type="EMBL" id="NMC63285.1"/>
    </source>
</evidence>
<sequence>MNTLLDPPRDYSPIKSLEDPRMPSYQLEEIKELSALLGTTKNRLSSLQNLRSLHSIAALKTILSCITKMNRWQDRAIFSNSSDDSTFGLLERILEHTELLSLNFKESAHTYKLRELDSLGAGLKQINTILDGIEHFEQEGPKQENLYNFISAGEQAVQRSPFLQSLLRDHIFEIVPGGLKLNLRAVYGGSIFFEAPYTEKERWEILRHVAPYLTQKSLSEVIRREKSESLKLRLMEFQLGIDERIFLKEKDPLRLKQFEVTENNWRLFNELN</sequence>
<reference evidence="1 2" key="1">
    <citation type="journal article" date="2020" name="Biotechnol. Biofuels">
        <title>New insights from the biogas microbiome by comprehensive genome-resolved metagenomics of nearly 1600 species originating from multiple anaerobic digesters.</title>
        <authorList>
            <person name="Campanaro S."/>
            <person name="Treu L."/>
            <person name="Rodriguez-R L.M."/>
            <person name="Kovalovszki A."/>
            <person name="Ziels R.M."/>
            <person name="Maus I."/>
            <person name="Zhu X."/>
            <person name="Kougias P.G."/>
            <person name="Basile A."/>
            <person name="Luo G."/>
            <person name="Schluter A."/>
            <person name="Konstantinidis K.T."/>
            <person name="Angelidaki I."/>
        </authorList>
    </citation>
    <scope>NUCLEOTIDE SEQUENCE [LARGE SCALE GENOMIC DNA]</scope>
    <source>
        <strain evidence="1">AS27yjCOA_65</strain>
    </source>
</reference>
<dbReference type="AlphaFoldDB" id="A0A7X9ILS0"/>
<name>A0A7X9ILS0_9DELT</name>